<accession>A0ABN1TPA7</accession>
<dbReference type="InterPro" id="IPR024473">
    <property type="entry name" value="Transposases_IS4_N"/>
</dbReference>
<keyword evidence="2" id="KW-0472">Membrane</keyword>
<keyword evidence="2" id="KW-1133">Transmembrane helix</keyword>
<feature type="compositionally biased region" description="Low complexity" evidence="1">
    <location>
        <begin position="131"/>
        <end position="142"/>
    </location>
</feature>
<dbReference type="EMBL" id="BAAALD010000044">
    <property type="protein sequence ID" value="GAA1096614.1"/>
    <property type="molecule type" value="Genomic_DNA"/>
</dbReference>
<keyword evidence="5" id="KW-1185">Reference proteome</keyword>
<reference evidence="4 5" key="1">
    <citation type="journal article" date="2019" name="Int. J. Syst. Evol. Microbiol.">
        <title>The Global Catalogue of Microorganisms (GCM) 10K type strain sequencing project: providing services to taxonomists for standard genome sequencing and annotation.</title>
        <authorList>
            <consortium name="The Broad Institute Genomics Platform"/>
            <consortium name="The Broad Institute Genome Sequencing Center for Infectious Disease"/>
            <person name="Wu L."/>
            <person name="Ma J."/>
        </authorList>
    </citation>
    <scope>NUCLEOTIDE SEQUENCE [LARGE SCALE GENOMIC DNA]</scope>
    <source>
        <strain evidence="4 5">JCM 13002</strain>
    </source>
</reference>
<feature type="domain" description="Transposase IS4 N-terminal" evidence="3">
    <location>
        <begin position="24"/>
        <end position="117"/>
    </location>
</feature>
<evidence type="ECO:0000313" key="4">
    <source>
        <dbReference type="EMBL" id="GAA1096614.1"/>
    </source>
</evidence>
<keyword evidence="2" id="KW-0812">Transmembrane</keyword>
<proteinExistence type="predicted"/>
<evidence type="ECO:0000256" key="2">
    <source>
        <dbReference type="SAM" id="Phobius"/>
    </source>
</evidence>
<evidence type="ECO:0000259" key="3">
    <source>
        <dbReference type="Pfam" id="PF13006"/>
    </source>
</evidence>
<evidence type="ECO:0000256" key="1">
    <source>
        <dbReference type="SAM" id="MobiDB-lite"/>
    </source>
</evidence>
<sequence length="352" mass="36852">MPLSYDTAPTGPDDRGDADAAVVDLLVRTYPPELVDAAIAACGRTERRRRLLPARRMVYFVLAMAAFSPAPYLDVMRRLESGLRRAGLSQPGPSAGKAAIFQARERLGSGPLEVLFRDSALPGTEAGTGEAPAPRHWSAPPHHSAPHWRGRTLHLLAEQRTAASRHTSPTPRLTVTGLLDGGTGEVVDAVWDASGAPATLLRSVGPDTLLVVQGPAPDHALAAAAAARGTGVAWRLPTARLPLQPERRLEDGSFLVRPRGVPLRVIGAGLVTTLLDPSLAPADELLAATDAVPDGRLLGAALLAAGPDAAPLTSRTAEGVDQELYGRLLVHNARRRAADLAAFACGPCPGAR</sequence>
<feature type="region of interest" description="Disordered" evidence="1">
    <location>
        <begin position="123"/>
        <end position="145"/>
    </location>
</feature>
<dbReference type="Proteomes" id="UP001499987">
    <property type="component" value="Unassembled WGS sequence"/>
</dbReference>
<comment type="caution">
    <text evidence="4">The sequence shown here is derived from an EMBL/GenBank/DDBJ whole genome shotgun (WGS) entry which is preliminary data.</text>
</comment>
<organism evidence="4 5">
    <name type="scientific">Kitasatospora arboriphila</name>
    <dbReference type="NCBI Taxonomy" id="258052"/>
    <lineage>
        <taxon>Bacteria</taxon>
        <taxon>Bacillati</taxon>
        <taxon>Actinomycetota</taxon>
        <taxon>Actinomycetes</taxon>
        <taxon>Kitasatosporales</taxon>
        <taxon>Streptomycetaceae</taxon>
        <taxon>Kitasatospora</taxon>
    </lineage>
</organism>
<gene>
    <name evidence="4" type="ORF">GCM10009663_44610</name>
</gene>
<name>A0ABN1TPA7_9ACTN</name>
<evidence type="ECO:0000313" key="5">
    <source>
        <dbReference type="Proteomes" id="UP001499987"/>
    </source>
</evidence>
<protein>
    <recommendedName>
        <fullName evidence="3">Transposase IS4 N-terminal domain-containing protein</fullName>
    </recommendedName>
</protein>
<feature type="transmembrane region" description="Helical" evidence="2">
    <location>
        <begin position="57"/>
        <end position="75"/>
    </location>
</feature>
<dbReference type="Pfam" id="PF13006">
    <property type="entry name" value="Nterm_IS4"/>
    <property type="match status" value="1"/>
</dbReference>